<organism evidence="1 2">
    <name type="scientific">Austropuccinia psidii MF-1</name>
    <dbReference type="NCBI Taxonomy" id="1389203"/>
    <lineage>
        <taxon>Eukaryota</taxon>
        <taxon>Fungi</taxon>
        <taxon>Dikarya</taxon>
        <taxon>Basidiomycota</taxon>
        <taxon>Pucciniomycotina</taxon>
        <taxon>Pucciniomycetes</taxon>
        <taxon>Pucciniales</taxon>
        <taxon>Sphaerophragmiaceae</taxon>
        <taxon>Austropuccinia</taxon>
    </lineage>
</organism>
<keyword evidence="2" id="KW-1185">Reference proteome</keyword>
<protein>
    <submittedName>
        <fullName evidence="1">Uncharacterized protein</fullName>
    </submittedName>
</protein>
<evidence type="ECO:0000313" key="2">
    <source>
        <dbReference type="Proteomes" id="UP000765509"/>
    </source>
</evidence>
<name>A0A9Q3J883_9BASI</name>
<comment type="caution">
    <text evidence="1">The sequence shown here is derived from an EMBL/GenBank/DDBJ whole genome shotgun (WGS) entry which is preliminary data.</text>
</comment>
<reference evidence="1" key="1">
    <citation type="submission" date="2021-03" db="EMBL/GenBank/DDBJ databases">
        <title>Draft genome sequence of rust myrtle Austropuccinia psidii MF-1, a brazilian biotype.</title>
        <authorList>
            <person name="Quecine M.C."/>
            <person name="Pachon D.M.R."/>
            <person name="Bonatelli M.L."/>
            <person name="Correr F.H."/>
            <person name="Franceschini L.M."/>
            <person name="Leite T.F."/>
            <person name="Margarido G.R.A."/>
            <person name="Almeida C.A."/>
            <person name="Ferrarezi J.A."/>
            <person name="Labate C.A."/>
        </authorList>
    </citation>
    <scope>NUCLEOTIDE SEQUENCE</scope>
    <source>
        <strain evidence="1">MF-1</strain>
    </source>
</reference>
<evidence type="ECO:0000313" key="1">
    <source>
        <dbReference type="EMBL" id="MBW0557199.1"/>
    </source>
</evidence>
<sequence>PPSPISPASSAFSDDSTLMSPKVSWFANFFPWKTTSFRLMSRKNCTESRAQTKNFLEELGCLASAEKLETTVVLRCKYDDRTGETGRPIKFKAEFIRQNFLFPNVSTSTANQSEIICNQSNYQSYIVLTLEKGSVSKFKELCNRFKTIWELDVTNSEAVGLGVQIDSSPNFDSPRD</sequence>
<gene>
    <name evidence="1" type="ORF">O181_096914</name>
</gene>
<proteinExistence type="predicted"/>
<dbReference type="EMBL" id="AVOT02064954">
    <property type="protein sequence ID" value="MBW0557199.1"/>
    <property type="molecule type" value="Genomic_DNA"/>
</dbReference>
<feature type="non-terminal residue" evidence="1">
    <location>
        <position position="176"/>
    </location>
</feature>
<accession>A0A9Q3J883</accession>
<dbReference type="OrthoDB" id="193931at2759"/>
<dbReference type="Proteomes" id="UP000765509">
    <property type="component" value="Unassembled WGS sequence"/>
</dbReference>
<dbReference type="AlphaFoldDB" id="A0A9Q3J883"/>